<gene>
    <name evidence="1" type="ORF">CHH67_21100</name>
</gene>
<dbReference type="AlphaFoldDB" id="A0A268EI45"/>
<dbReference type="EMBL" id="NPBY01000074">
    <property type="protein sequence ID" value="PAD72808.1"/>
    <property type="molecule type" value="Genomic_DNA"/>
</dbReference>
<dbReference type="Proteomes" id="UP000215596">
    <property type="component" value="Unassembled WGS sequence"/>
</dbReference>
<sequence length="94" mass="10758">MKISVQKHKEEGRTAGFEVELICKSEAEFRKAFEEIKGVDGVRWCGCPVEEDEYYSDMIAYLPKVPGVLVSELQDEARAIARECKYILKSKNLK</sequence>
<comment type="caution">
    <text evidence="1">The sequence shown here is derived from an EMBL/GenBank/DDBJ whole genome shotgun (WGS) entry which is preliminary data.</text>
</comment>
<organism evidence="1 2">
    <name type="scientific">Paenibacillus campinasensis</name>
    <dbReference type="NCBI Taxonomy" id="66347"/>
    <lineage>
        <taxon>Bacteria</taxon>
        <taxon>Bacillati</taxon>
        <taxon>Bacillota</taxon>
        <taxon>Bacilli</taxon>
        <taxon>Bacillales</taxon>
        <taxon>Paenibacillaceae</taxon>
        <taxon>Paenibacillus</taxon>
    </lineage>
</organism>
<accession>A0A268EI45</accession>
<protein>
    <submittedName>
        <fullName evidence="1">Uncharacterized protein</fullName>
    </submittedName>
</protein>
<name>A0A268EI45_9BACL</name>
<reference evidence="1 2" key="1">
    <citation type="submission" date="2017-07" db="EMBL/GenBank/DDBJ databases">
        <title>Isolation and whole genome analysis of endospore-forming bacteria from heroin.</title>
        <authorList>
            <person name="Kalinowski J."/>
            <person name="Ahrens B."/>
            <person name="Al-Dilaimi A."/>
            <person name="Winkler A."/>
            <person name="Wibberg D."/>
            <person name="Schleenbecker U."/>
            <person name="Ruckert C."/>
            <person name="Wolfel R."/>
            <person name="Grass G."/>
        </authorList>
    </citation>
    <scope>NUCLEOTIDE SEQUENCE [LARGE SCALE GENOMIC DNA]</scope>
    <source>
        <strain evidence="1 2">7537-G1</strain>
    </source>
</reference>
<dbReference type="RefSeq" id="WP_095267358.1">
    <property type="nucleotide sequence ID" value="NZ_NPBY01000074.1"/>
</dbReference>
<evidence type="ECO:0000313" key="1">
    <source>
        <dbReference type="EMBL" id="PAD72808.1"/>
    </source>
</evidence>
<evidence type="ECO:0000313" key="2">
    <source>
        <dbReference type="Proteomes" id="UP000215596"/>
    </source>
</evidence>
<proteinExistence type="predicted"/>